<dbReference type="AlphaFoldDB" id="A0A0Q2LX33"/>
<dbReference type="STRING" id="1778.A9W97_25345"/>
<dbReference type="RefSeq" id="WP_055576886.1">
    <property type="nucleotide sequence ID" value="NZ_LKTM01000035.1"/>
</dbReference>
<accession>A0A0Q2LX33</accession>
<sequence length="274" mass="31503">MNRTSIEGYRDFLARRDGEADLLNRRLAKREQFFEELEAKPVRSAHPADRATFLRNLRRRRPEPGLDRKMLFLLATAKLNQAERFGVGLGETYGRNSDENLPPENVYLELEEHYHTRLLAYALDVFDLTFQVVPPPFVLRQFVKTGVFIPERLSFMFVGAAEMAGCVMFDELRRAGASLFADEPEVAERIELLYTEILTDEIGHVGYCASRCTPAERVVMRRLYPWIGRLFARQTAEISLLVDVKALHARLDRPFDVEELTAGLLNETYLVAHP</sequence>
<reference evidence="1 2" key="1">
    <citation type="submission" date="2015-10" db="EMBL/GenBank/DDBJ databases">
        <title>Mycobacterium gordonae draft genome assembly.</title>
        <authorList>
            <person name="Ustinova V."/>
            <person name="Smirnova T."/>
            <person name="Blagodatskikh K."/>
            <person name="Varlamov D."/>
            <person name="Larionova E."/>
            <person name="Chernousova L."/>
        </authorList>
    </citation>
    <scope>NUCLEOTIDE SEQUENCE [LARGE SCALE GENOMIC DNA]</scope>
    <source>
        <strain evidence="1 2">CTRI 14-8773</strain>
    </source>
</reference>
<evidence type="ECO:0008006" key="3">
    <source>
        <dbReference type="Google" id="ProtNLM"/>
    </source>
</evidence>
<protein>
    <recommendedName>
        <fullName evidence="3">Ferritin-like domain-containing protein</fullName>
    </recommendedName>
</protein>
<dbReference type="OrthoDB" id="4606606at2"/>
<comment type="caution">
    <text evidence="1">The sequence shown here is derived from an EMBL/GenBank/DDBJ whole genome shotgun (WGS) entry which is preliminary data.</text>
</comment>
<gene>
    <name evidence="1" type="ORF">AO501_28730</name>
</gene>
<name>A0A0Q2LX33_MYCGO</name>
<evidence type="ECO:0000313" key="1">
    <source>
        <dbReference type="EMBL" id="KQH80234.1"/>
    </source>
</evidence>
<evidence type="ECO:0000313" key="2">
    <source>
        <dbReference type="Proteomes" id="UP000051677"/>
    </source>
</evidence>
<proteinExistence type="predicted"/>
<dbReference type="EMBL" id="LKTM01000035">
    <property type="protein sequence ID" value="KQH80234.1"/>
    <property type="molecule type" value="Genomic_DNA"/>
</dbReference>
<organism evidence="1 2">
    <name type="scientific">Mycobacterium gordonae</name>
    <dbReference type="NCBI Taxonomy" id="1778"/>
    <lineage>
        <taxon>Bacteria</taxon>
        <taxon>Bacillati</taxon>
        <taxon>Actinomycetota</taxon>
        <taxon>Actinomycetes</taxon>
        <taxon>Mycobacteriales</taxon>
        <taxon>Mycobacteriaceae</taxon>
        <taxon>Mycobacterium</taxon>
    </lineage>
</organism>
<dbReference type="Proteomes" id="UP000051677">
    <property type="component" value="Unassembled WGS sequence"/>
</dbReference>